<organism evidence="1">
    <name type="scientific">Arundo donax</name>
    <name type="common">Giant reed</name>
    <name type="synonym">Donax arundinaceus</name>
    <dbReference type="NCBI Taxonomy" id="35708"/>
    <lineage>
        <taxon>Eukaryota</taxon>
        <taxon>Viridiplantae</taxon>
        <taxon>Streptophyta</taxon>
        <taxon>Embryophyta</taxon>
        <taxon>Tracheophyta</taxon>
        <taxon>Spermatophyta</taxon>
        <taxon>Magnoliopsida</taxon>
        <taxon>Liliopsida</taxon>
        <taxon>Poales</taxon>
        <taxon>Poaceae</taxon>
        <taxon>PACMAD clade</taxon>
        <taxon>Arundinoideae</taxon>
        <taxon>Arundineae</taxon>
        <taxon>Arundo</taxon>
    </lineage>
</organism>
<accession>A0A0A9B3D7</accession>
<reference evidence="1" key="2">
    <citation type="journal article" date="2015" name="Data Brief">
        <title>Shoot transcriptome of the giant reed, Arundo donax.</title>
        <authorList>
            <person name="Barrero R.A."/>
            <person name="Guerrero F.D."/>
            <person name="Moolhuijzen P."/>
            <person name="Goolsby J.A."/>
            <person name="Tidwell J."/>
            <person name="Bellgard S.E."/>
            <person name="Bellgard M.I."/>
        </authorList>
    </citation>
    <scope>NUCLEOTIDE SEQUENCE</scope>
    <source>
        <tissue evidence="1">Shoot tissue taken approximately 20 cm above the soil surface</tissue>
    </source>
</reference>
<name>A0A0A9B3D7_ARUDO</name>
<proteinExistence type="predicted"/>
<protein>
    <submittedName>
        <fullName evidence="1">Uncharacterized protein</fullName>
    </submittedName>
</protein>
<reference evidence="1" key="1">
    <citation type="submission" date="2014-09" db="EMBL/GenBank/DDBJ databases">
        <authorList>
            <person name="Magalhaes I.L.F."/>
            <person name="Oliveira U."/>
            <person name="Santos F.R."/>
            <person name="Vidigal T.H.D.A."/>
            <person name="Brescovit A.D."/>
            <person name="Santos A.J."/>
        </authorList>
    </citation>
    <scope>NUCLEOTIDE SEQUENCE</scope>
    <source>
        <tissue evidence="1">Shoot tissue taken approximately 20 cm above the soil surface</tissue>
    </source>
</reference>
<dbReference type="AlphaFoldDB" id="A0A0A9B3D7"/>
<sequence length="48" mass="5565">MMLSTMEDDQQPYQQVAAAQLLKAFKHSEGAQDMYMEIPSLRRGENFE</sequence>
<evidence type="ECO:0000313" key="1">
    <source>
        <dbReference type="EMBL" id="JAD57896.1"/>
    </source>
</evidence>
<dbReference type="EMBL" id="GBRH01239999">
    <property type="protein sequence ID" value="JAD57896.1"/>
    <property type="molecule type" value="Transcribed_RNA"/>
</dbReference>